<evidence type="ECO:0000313" key="2">
    <source>
        <dbReference type="EMBL" id="AXK43398.1"/>
    </source>
</evidence>
<feature type="domain" description="HNH nuclease" evidence="1">
    <location>
        <begin position="230"/>
        <end position="283"/>
    </location>
</feature>
<dbReference type="EMBL" id="CP031357">
    <property type="protein sequence ID" value="AXK43398.1"/>
    <property type="molecule type" value="Genomic_DNA"/>
</dbReference>
<gene>
    <name evidence="2" type="ORF">DVR09_01260</name>
</gene>
<keyword evidence="3" id="KW-1185">Reference proteome</keyword>
<dbReference type="GO" id="GO:0004519">
    <property type="term" value="F:endonuclease activity"/>
    <property type="evidence" value="ECO:0007669"/>
    <property type="project" value="UniProtKB-KW"/>
</dbReference>
<name>A0A345YHJ6_9SPHN</name>
<dbReference type="AlphaFoldDB" id="A0A345YHJ6"/>
<reference evidence="3" key="1">
    <citation type="submission" date="2018-07" db="EMBL/GenBank/DDBJ databases">
        <title>Genome sequence of Erythrobacter strain YH-07, an antagonistic bacterium isolated from Yellow Sea.</title>
        <authorList>
            <person name="Tang T."/>
            <person name="Liu Q."/>
            <person name="Sun X."/>
        </authorList>
    </citation>
    <scope>NUCLEOTIDE SEQUENCE [LARGE SCALE GENOMIC DNA]</scope>
    <source>
        <strain evidence="3">YH-07</strain>
    </source>
</reference>
<sequence>MTLSRELQQLRDAGQISFEGRGDYRLLSGPVELPQISPSRCVFLSGEHSPYGDQPERFYRFPRRLLNAASRSIDQWIIYQRPKRAGGPDYFAVARVEQIVRDPSDDSMFLALIEPMTYLEFGRRVPFNVAGRAVDRGLLLEDGRINGGRAVQSIRPISLEDFNRIVEFGMIDEDDLLLREDEFGTTASMVLQDKQEEWIGPVDRATLLTERKVRNRQFRARVLAAYECTCALTGIKLINGGGRAEAQAAHIWSVEQGGPDTIANGIALSGTVHWMFDRGLISLSDEGDILLSRKINDMASVEKLIHPDRKARFPANDSSRPDTKYLAWHREWHGVAA</sequence>
<accession>A0A345YHJ6</accession>
<keyword evidence="2" id="KW-0255">Endonuclease</keyword>
<evidence type="ECO:0000313" key="3">
    <source>
        <dbReference type="Proteomes" id="UP000254508"/>
    </source>
</evidence>
<proteinExistence type="predicted"/>
<keyword evidence="2" id="KW-0540">Nuclease</keyword>
<dbReference type="InterPro" id="IPR003615">
    <property type="entry name" value="HNH_nuc"/>
</dbReference>
<dbReference type="KEGG" id="err:DVR09_01260"/>
<dbReference type="Proteomes" id="UP000254508">
    <property type="component" value="Chromosome"/>
</dbReference>
<dbReference type="OrthoDB" id="7181882at2"/>
<protein>
    <submittedName>
        <fullName evidence="2">Restriction endonuclease</fullName>
    </submittedName>
</protein>
<evidence type="ECO:0000259" key="1">
    <source>
        <dbReference type="Pfam" id="PF13391"/>
    </source>
</evidence>
<dbReference type="Pfam" id="PF13391">
    <property type="entry name" value="HNH_2"/>
    <property type="match status" value="1"/>
</dbReference>
<organism evidence="2 3">
    <name type="scientific">Erythrobacter aureus</name>
    <dbReference type="NCBI Taxonomy" id="2182384"/>
    <lineage>
        <taxon>Bacteria</taxon>
        <taxon>Pseudomonadati</taxon>
        <taxon>Pseudomonadota</taxon>
        <taxon>Alphaproteobacteria</taxon>
        <taxon>Sphingomonadales</taxon>
        <taxon>Erythrobacteraceae</taxon>
        <taxon>Erythrobacter/Porphyrobacter group</taxon>
        <taxon>Erythrobacter</taxon>
    </lineage>
</organism>
<keyword evidence="2" id="KW-0378">Hydrolase</keyword>